<feature type="transmembrane region" description="Helical" evidence="1">
    <location>
        <begin position="326"/>
        <end position="348"/>
    </location>
</feature>
<evidence type="ECO:0000313" key="3">
    <source>
        <dbReference type="EMBL" id="SDK20575.1"/>
    </source>
</evidence>
<sequence>MPDTQTVFGLPAEKGRWGLVALGLLINLCLGSIYSWSVFVAPLAAYFSETLGREVTAGEVLLPFSVFLAFFAIAMPLAGKYIERYGPRKVTIVGGLLTGLGWLLASTATSVEALYVVYGVIGGLGVGIAYGAPVAVAARWFPDRRGFAVGLALLGFGFSAFVTANAAGALIAAYGVMATFRIFGIAFIAVLLLAALPLRFPPEGWQPKGWTPPAPGVGTAPVCECDRSAMLRTGTFYGLFACYFVGCLAGLTAISIAKPVGTEVAGVDAGLATLLVGFFAVFNGLGRPGFGSLTDRITPQKTAMLSFALIAAASILIWLVPGVPAYIVAFAVLWGCLGGWLAIAPAATASYFGTCDYPRCYGVVFLAYGAGAIAGPQLAGFVREATGTYLGVFPLVAGLAVVGFATAWLLVRPPETVPAPEKEREEEGATPSP</sequence>
<feature type="transmembrane region" description="Helical" evidence="1">
    <location>
        <begin position="20"/>
        <end position="48"/>
    </location>
</feature>
<dbReference type="PANTHER" id="PTHR11360:SF304">
    <property type="entry name" value="MFS DOMAIN-CONTAINING PROTEIN"/>
    <property type="match status" value="1"/>
</dbReference>
<evidence type="ECO:0000256" key="1">
    <source>
        <dbReference type="SAM" id="Phobius"/>
    </source>
</evidence>
<keyword evidence="4" id="KW-1185">Reference proteome</keyword>
<dbReference type="Pfam" id="PF07690">
    <property type="entry name" value="MFS_1"/>
    <property type="match status" value="1"/>
</dbReference>
<feature type="transmembrane region" description="Helical" evidence="1">
    <location>
        <begin position="302"/>
        <end position="320"/>
    </location>
</feature>
<dbReference type="GO" id="GO:0022857">
    <property type="term" value="F:transmembrane transporter activity"/>
    <property type="evidence" value="ECO:0007669"/>
    <property type="project" value="InterPro"/>
</dbReference>
<dbReference type="InterPro" id="IPR050327">
    <property type="entry name" value="Proton-linked_MCT"/>
</dbReference>
<feature type="transmembrane region" description="Helical" evidence="1">
    <location>
        <begin position="360"/>
        <end position="382"/>
    </location>
</feature>
<dbReference type="CDD" id="cd17353">
    <property type="entry name" value="MFS_OFA_like"/>
    <property type="match status" value="1"/>
</dbReference>
<dbReference type="RefSeq" id="WP_066957916.1">
    <property type="nucleotide sequence ID" value="NZ_BCNX01000008.1"/>
</dbReference>
<dbReference type="InterPro" id="IPR036259">
    <property type="entry name" value="MFS_trans_sf"/>
</dbReference>
<dbReference type="EMBL" id="FNFT01000005">
    <property type="protein sequence ID" value="SDK20575.1"/>
    <property type="molecule type" value="Genomic_DNA"/>
</dbReference>
<feature type="transmembrane region" description="Helical" evidence="1">
    <location>
        <begin position="269"/>
        <end position="290"/>
    </location>
</feature>
<keyword evidence="1" id="KW-0812">Transmembrane</keyword>
<accession>A0A1G9A1U3</accession>
<dbReference type="AlphaFoldDB" id="A0A1G9A1U3"/>
<protein>
    <submittedName>
        <fullName evidence="3">Nitrate/nitrite transporter NarK</fullName>
    </submittedName>
</protein>
<feature type="transmembrane region" description="Helical" evidence="1">
    <location>
        <begin position="60"/>
        <end position="78"/>
    </location>
</feature>
<organism evidence="3 4">
    <name type="scientific">Methanoculleus thermophilus</name>
    <dbReference type="NCBI Taxonomy" id="2200"/>
    <lineage>
        <taxon>Archaea</taxon>
        <taxon>Methanobacteriati</taxon>
        <taxon>Methanobacteriota</taxon>
        <taxon>Stenosarchaea group</taxon>
        <taxon>Methanomicrobia</taxon>
        <taxon>Methanomicrobiales</taxon>
        <taxon>Methanomicrobiaceae</taxon>
        <taxon>Methanoculleus</taxon>
    </lineage>
</organism>
<feature type="transmembrane region" description="Helical" evidence="1">
    <location>
        <begin position="388"/>
        <end position="411"/>
    </location>
</feature>
<dbReference type="SUPFAM" id="SSF103473">
    <property type="entry name" value="MFS general substrate transporter"/>
    <property type="match status" value="1"/>
</dbReference>
<dbReference type="Proteomes" id="UP000326500">
    <property type="component" value="Unassembled WGS sequence"/>
</dbReference>
<name>A0A1G9A1U3_9EURY</name>
<feature type="transmembrane region" description="Helical" evidence="1">
    <location>
        <begin position="115"/>
        <end position="136"/>
    </location>
</feature>
<feature type="transmembrane region" description="Helical" evidence="1">
    <location>
        <begin position="90"/>
        <end position="109"/>
    </location>
</feature>
<evidence type="ECO:0000313" key="4">
    <source>
        <dbReference type="Proteomes" id="UP000326500"/>
    </source>
</evidence>
<feature type="transmembrane region" description="Helical" evidence="1">
    <location>
        <begin position="148"/>
        <end position="174"/>
    </location>
</feature>
<feature type="transmembrane region" description="Helical" evidence="1">
    <location>
        <begin position="180"/>
        <end position="198"/>
    </location>
</feature>
<dbReference type="OrthoDB" id="359492at2157"/>
<proteinExistence type="predicted"/>
<gene>
    <name evidence="3" type="ORF">SAMN04488571_10599</name>
</gene>
<feature type="transmembrane region" description="Helical" evidence="1">
    <location>
        <begin position="236"/>
        <end position="257"/>
    </location>
</feature>
<evidence type="ECO:0000259" key="2">
    <source>
        <dbReference type="PROSITE" id="PS50850"/>
    </source>
</evidence>
<keyword evidence="1" id="KW-0472">Membrane</keyword>
<reference evidence="3 4" key="1">
    <citation type="submission" date="2016-10" db="EMBL/GenBank/DDBJ databases">
        <authorList>
            <person name="Varghese N."/>
            <person name="Submissions S."/>
        </authorList>
    </citation>
    <scope>NUCLEOTIDE SEQUENCE [LARGE SCALE GENOMIC DNA]</scope>
    <source>
        <strain evidence="3 4">DSM 2373</strain>
    </source>
</reference>
<dbReference type="PANTHER" id="PTHR11360">
    <property type="entry name" value="MONOCARBOXYLATE TRANSPORTER"/>
    <property type="match status" value="1"/>
</dbReference>
<dbReference type="PROSITE" id="PS50850">
    <property type="entry name" value="MFS"/>
    <property type="match status" value="1"/>
</dbReference>
<dbReference type="InterPro" id="IPR011701">
    <property type="entry name" value="MFS"/>
</dbReference>
<dbReference type="Gene3D" id="1.20.1250.20">
    <property type="entry name" value="MFS general substrate transporter like domains"/>
    <property type="match status" value="2"/>
</dbReference>
<keyword evidence="1" id="KW-1133">Transmembrane helix</keyword>
<dbReference type="InterPro" id="IPR020846">
    <property type="entry name" value="MFS_dom"/>
</dbReference>
<feature type="domain" description="Major facilitator superfamily (MFS) profile" evidence="2">
    <location>
        <begin position="16"/>
        <end position="415"/>
    </location>
</feature>